<proteinExistence type="predicted"/>
<organism evidence="3 4">
    <name type="scientific">Streptomyces bottropensis ATCC 25435</name>
    <dbReference type="NCBI Taxonomy" id="1054862"/>
    <lineage>
        <taxon>Bacteria</taxon>
        <taxon>Bacillati</taxon>
        <taxon>Actinomycetota</taxon>
        <taxon>Actinomycetes</taxon>
        <taxon>Kitasatosporales</taxon>
        <taxon>Streptomycetaceae</taxon>
        <taxon>Streptomyces</taxon>
    </lineage>
</organism>
<evidence type="ECO:0000256" key="1">
    <source>
        <dbReference type="SAM" id="MobiDB-lite"/>
    </source>
</evidence>
<feature type="region of interest" description="Disordered" evidence="1">
    <location>
        <begin position="45"/>
        <end position="84"/>
    </location>
</feature>
<name>M3DGT9_9ACTN</name>
<evidence type="ECO:0000313" key="4">
    <source>
        <dbReference type="Proteomes" id="UP000030760"/>
    </source>
</evidence>
<protein>
    <submittedName>
        <fullName evidence="3">Transposase</fullName>
    </submittedName>
</protein>
<evidence type="ECO:0000313" key="3">
    <source>
        <dbReference type="EMBL" id="EMF55932.1"/>
    </source>
</evidence>
<sequence length="105" mass="11337">MKRAFKSRFYPADAQAAELSRTFGCVRKAAFRFRDGRLTLARTADPLDIAWSRPLPEGTVPNHGDRQPGQNPNPDPRPAAASLRRCRCASAPGCATAAARPTTGT</sequence>
<dbReference type="AlphaFoldDB" id="M3DGT9"/>
<dbReference type="InterPro" id="IPR021027">
    <property type="entry name" value="Transposase_put_HTH"/>
</dbReference>
<gene>
    <name evidence="3" type="ORF">SBD_3244</name>
</gene>
<feature type="domain" description="Transposase putative helix-turn-helix" evidence="2">
    <location>
        <begin position="1"/>
        <end position="28"/>
    </location>
</feature>
<evidence type="ECO:0000259" key="2">
    <source>
        <dbReference type="Pfam" id="PF12323"/>
    </source>
</evidence>
<dbReference type="Pfam" id="PF12323">
    <property type="entry name" value="HTH_OrfB_IS605"/>
    <property type="match status" value="1"/>
</dbReference>
<dbReference type="Proteomes" id="UP000030760">
    <property type="component" value="Unassembled WGS sequence"/>
</dbReference>
<accession>M3DGT9</accession>
<reference evidence="4" key="1">
    <citation type="journal article" date="2013" name="Genome Announc.">
        <title>Draft Genome Sequence of Streptomyces bottropensis ATCC 25435, a Bottromycin-Producing Actinomycete.</title>
        <authorList>
            <person name="Zhang H."/>
            <person name="Zhou W."/>
            <person name="Zhuang Y."/>
            <person name="Liang X."/>
            <person name="Liu T."/>
        </authorList>
    </citation>
    <scope>NUCLEOTIDE SEQUENCE [LARGE SCALE GENOMIC DNA]</scope>
    <source>
        <strain evidence="4">ATCC 25435</strain>
    </source>
</reference>
<dbReference type="EMBL" id="KB405067">
    <property type="protein sequence ID" value="EMF55932.1"/>
    <property type="molecule type" value="Genomic_DNA"/>
</dbReference>